<dbReference type="PANTHER" id="PTHR12197:SF251">
    <property type="entry name" value="EG:BACR7C10.4 PROTEIN"/>
    <property type="match status" value="1"/>
</dbReference>
<dbReference type="Proteomes" id="UP000054928">
    <property type="component" value="Unassembled WGS sequence"/>
</dbReference>
<dbReference type="Gene3D" id="6.10.140.2220">
    <property type="match status" value="1"/>
</dbReference>
<sequence>MTNDLTNIYVLVTSISLPLCCRAQSKQSDTGSLSSSSSLVLHAQLLRTNSEAGLSYVVWKCTSLSASSTAQLKVANNHSQWIPQDHVCIVQPALPNASKALGRSPYDSSFEDDNPHVALWSSIRGSVGRFTTAKVFIHKGERAFQAIAFAALVRQNMVLKRCHWCFKKLRKKALQCGACEFARYCSRTCLDTDATLHDFQCQALRELKHGQVPVKDVETVRLVLAVLSMEQAVRNPQALRLLAVHQRTKDSEQEEMNIIVKFIVQWTKQGLDSQHVRATLERVKCNAHPLYLDGITCVGTGIFPEAAMALNHSCMPNVAPSFDPHTRTLAFHAILEIPQGTAVEYAYIDLLQSRKKRQSLLLNGFGFECNCGRCTNERACSIEDDTDEEESRAMEQLMQVFSSDCCDKKQQLLYWKKNYEHVLKHSIEAQFAFFTAEMQLARTQCLWVNVINAAERLLKIWTRCGLPECYHTTETLHFQIYMAAMQAGMLDLAQESAQKVKSIRLCCGYSHPETSID</sequence>
<evidence type="ECO:0000313" key="7">
    <source>
        <dbReference type="Proteomes" id="UP000054928"/>
    </source>
</evidence>
<evidence type="ECO:0000256" key="2">
    <source>
        <dbReference type="ARBA" id="ARBA00022771"/>
    </source>
</evidence>
<dbReference type="InterPro" id="IPR046341">
    <property type="entry name" value="SET_dom_sf"/>
</dbReference>
<dbReference type="GeneID" id="36399325"/>
<reference evidence="7" key="1">
    <citation type="submission" date="2014-09" db="EMBL/GenBank/DDBJ databases">
        <authorList>
            <person name="Sharma Rahul"/>
            <person name="Thines Marco"/>
        </authorList>
    </citation>
    <scope>NUCLEOTIDE SEQUENCE [LARGE SCALE GENOMIC DNA]</scope>
</reference>
<accession>A0A0P1AZW5</accession>
<protein>
    <submittedName>
        <fullName evidence="6">Predicted histone tail methylase containing SET domain</fullName>
    </submittedName>
</protein>
<dbReference type="SUPFAM" id="SSF82199">
    <property type="entry name" value="SET domain"/>
    <property type="match status" value="1"/>
</dbReference>
<dbReference type="AlphaFoldDB" id="A0A0P1AZW5"/>
<evidence type="ECO:0000256" key="1">
    <source>
        <dbReference type="ARBA" id="ARBA00022723"/>
    </source>
</evidence>
<keyword evidence="6" id="KW-0808">Transferase</keyword>
<keyword evidence="2 4" id="KW-0863">Zinc-finger</keyword>
<keyword evidence="1" id="KW-0479">Metal-binding</keyword>
<feature type="domain" description="MYND-type" evidence="5">
    <location>
        <begin position="162"/>
        <end position="201"/>
    </location>
</feature>
<evidence type="ECO:0000259" key="5">
    <source>
        <dbReference type="PROSITE" id="PS50865"/>
    </source>
</evidence>
<keyword evidence="7" id="KW-1185">Reference proteome</keyword>
<dbReference type="GO" id="GO:0008168">
    <property type="term" value="F:methyltransferase activity"/>
    <property type="evidence" value="ECO:0007669"/>
    <property type="project" value="UniProtKB-KW"/>
</dbReference>
<dbReference type="STRING" id="4781.A0A0P1AZW5"/>
<dbReference type="GO" id="GO:0005634">
    <property type="term" value="C:nucleus"/>
    <property type="evidence" value="ECO:0007669"/>
    <property type="project" value="TreeGrafter"/>
</dbReference>
<organism evidence="6 7">
    <name type="scientific">Plasmopara halstedii</name>
    <name type="common">Downy mildew of sunflower</name>
    <dbReference type="NCBI Taxonomy" id="4781"/>
    <lineage>
        <taxon>Eukaryota</taxon>
        <taxon>Sar</taxon>
        <taxon>Stramenopiles</taxon>
        <taxon>Oomycota</taxon>
        <taxon>Peronosporomycetes</taxon>
        <taxon>Peronosporales</taxon>
        <taxon>Peronosporaceae</taxon>
        <taxon>Plasmopara</taxon>
    </lineage>
</organism>
<keyword evidence="3" id="KW-0862">Zinc</keyword>
<dbReference type="Gene3D" id="2.170.270.10">
    <property type="entry name" value="SET domain"/>
    <property type="match status" value="1"/>
</dbReference>
<dbReference type="PROSITE" id="PS50865">
    <property type="entry name" value="ZF_MYND_2"/>
    <property type="match status" value="1"/>
</dbReference>
<dbReference type="InterPro" id="IPR002893">
    <property type="entry name" value="Znf_MYND"/>
</dbReference>
<dbReference type="Pfam" id="PF01753">
    <property type="entry name" value="zf-MYND"/>
    <property type="match status" value="1"/>
</dbReference>
<dbReference type="OMA" id="CNAHPLY"/>
<dbReference type="OrthoDB" id="265717at2759"/>
<keyword evidence="6" id="KW-0489">Methyltransferase</keyword>
<dbReference type="PROSITE" id="PS01360">
    <property type="entry name" value="ZF_MYND_1"/>
    <property type="match status" value="1"/>
</dbReference>
<dbReference type="GO" id="GO:0008270">
    <property type="term" value="F:zinc ion binding"/>
    <property type="evidence" value="ECO:0007669"/>
    <property type="project" value="UniProtKB-KW"/>
</dbReference>
<evidence type="ECO:0000256" key="4">
    <source>
        <dbReference type="PROSITE-ProRule" id="PRU00134"/>
    </source>
</evidence>
<dbReference type="RefSeq" id="XP_024583761.1">
    <property type="nucleotide sequence ID" value="XM_024718354.1"/>
</dbReference>
<name>A0A0P1AZW5_PLAHL</name>
<dbReference type="EMBL" id="CCYD01002532">
    <property type="protein sequence ID" value="CEG47392.1"/>
    <property type="molecule type" value="Genomic_DNA"/>
</dbReference>
<dbReference type="Gene3D" id="1.10.220.160">
    <property type="match status" value="1"/>
</dbReference>
<evidence type="ECO:0000256" key="3">
    <source>
        <dbReference type="ARBA" id="ARBA00022833"/>
    </source>
</evidence>
<evidence type="ECO:0000313" key="6">
    <source>
        <dbReference type="EMBL" id="CEG47392.1"/>
    </source>
</evidence>
<proteinExistence type="predicted"/>
<dbReference type="PANTHER" id="PTHR12197">
    <property type="entry name" value="HISTONE-LYSINE N-METHYLTRANSFERASE SMYD"/>
    <property type="match status" value="1"/>
</dbReference>
<dbReference type="GO" id="GO:0032259">
    <property type="term" value="P:methylation"/>
    <property type="evidence" value="ECO:0007669"/>
    <property type="project" value="UniProtKB-KW"/>
</dbReference>
<dbReference type="InterPro" id="IPR050869">
    <property type="entry name" value="H3K4_H4K5_MeTrfase"/>
</dbReference>
<dbReference type="CDD" id="cd20071">
    <property type="entry name" value="SET_SMYD"/>
    <property type="match status" value="1"/>
</dbReference>
<dbReference type="SUPFAM" id="SSF144232">
    <property type="entry name" value="HIT/MYND zinc finger-like"/>
    <property type="match status" value="1"/>
</dbReference>